<evidence type="ECO:0000313" key="7">
    <source>
        <dbReference type="EMBL" id="QNN56731.1"/>
    </source>
</evidence>
<dbReference type="Pfam" id="PF12833">
    <property type="entry name" value="HTH_18"/>
    <property type="match status" value="1"/>
</dbReference>
<dbReference type="RefSeq" id="WP_187596997.1">
    <property type="nucleotide sequence ID" value="NZ_CP060714.1"/>
</dbReference>
<evidence type="ECO:0000313" key="8">
    <source>
        <dbReference type="Proteomes" id="UP000515811"/>
    </source>
</evidence>
<keyword evidence="3" id="KW-0238">DNA-binding</keyword>
<dbReference type="Gene3D" id="1.10.10.60">
    <property type="entry name" value="Homeodomain-like"/>
    <property type="match status" value="1"/>
</dbReference>
<proteinExistence type="predicted"/>
<dbReference type="InterPro" id="IPR018060">
    <property type="entry name" value="HTH_AraC"/>
</dbReference>
<feature type="domain" description="HTH araC/xylS-type" evidence="6">
    <location>
        <begin position="168"/>
        <end position="265"/>
    </location>
</feature>
<dbReference type="InterPro" id="IPR020449">
    <property type="entry name" value="Tscrpt_reg_AraC-type_HTH"/>
</dbReference>
<dbReference type="PRINTS" id="PR00032">
    <property type="entry name" value="HTHARAC"/>
</dbReference>
<dbReference type="KEGG" id="drg:H9K76_19800"/>
<dbReference type="Proteomes" id="UP000515811">
    <property type="component" value="Chromosome"/>
</dbReference>
<reference evidence="7 8" key="1">
    <citation type="submission" date="2020-08" db="EMBL/GenBank/DDBJ databases">
        <title>Genome sequence of Diaphorobacter ruginosibacter DSM 27467T.</title>
        <authorList>
            <person name="Hyun D.-W."/>
            <person name="Bae J.-W."/>
        </authorList>
    </citation>
    <scope>NUCLEOTIDE SEQUENCE [LARGE SCALE GENOMIC DNA]</scope>
    <source>
        <strain evidence="7 8">DSM 27467</strain>
    </source>
</reference>
<keyword evidence="4" id="KW-0010">Activator</keyword>
<dbReference type="SUPFAM" id="SSF51182">
    <property type="entry name" value="RmlC-like cupins"/>
    <property type="match status" value="1"/>
</dbReference>
<sequence>MTSIRAARPRQTKLVPVKVDGITAPFYVRYDEYGAGTWADAHSHRLGHLNYTPHGTISMETADARFVAPPQYGIWIPPGVEHSCYMQQAAVYRAFYIQPELCEDLPRQTCLLTIGPIVKSILADFNQRGVDLPSSPEDLRLAQVLLDQMRCSQVQGSYLPEAQTPALQSILDALRMEPGHRGSVAQLAGRVFMTERTLARHCQQELGMSLGEWRQRLRYLRAVDSLEHGASVQAIAMDLGFSTASAFIAMFQREAGMSPDQFRKEVLMGASSV</sequence>
<keyword evidence="2" id="KW-0805">Transcription regulation</keyword>
<dbReference type="CDD" id="cd06124">
    <property type="entry name" value="cupin_NimR-like_N"/>
    <property type="match status" value="1"/>
</dbReference>
<dbReference type="InterPro" id="IPR009057">
    <property type="entry name" value="Homeodomain-like_sf"/>
</dbReference>
<dbReference type="SMART" id="SM00342">
    <property type="entry name" value="HTH_ARAC"/>
    <property type="match status" value="1"/>
</dbReference>
<dbReference type="Gene3D" id="2.60.120.10">
    <property type="entry name" value="Jelly Rolls"/>
    <property type="match status" value="1"/>
</dbReference>
<dbReference type="EMBL" id="CP060714">
    <property type="protein sequence ID" value="QNN56731.1"/>
    <property type="molecule type" value="Genomic_DNA"/>
</dbReference>
<organism evidence="7 8">
    <name type="scientific">Diaphorobacter ruginosibacter</name>
    <dbReference type="NCBI Taxonomy" id="1715720"/>
    <lineage>
        <taxon>Bacteria</taxon>
        <taxon>Pseudomonadati</taxon>
        <taxon>Pseudomonadota</taxon>
        <taxon>Betaproteobacteria</taxon>
        <taxon>Burkholderiales</taxon>
        <taxon>Comamonadaceae</taxon>
        <taxon>Diaphorobacter</taxon>
    </lineage>
</organism>
<dbReference type="FunFam" id="1.10.10.60:FF:000132">
    <property type="entry name" value="AraC family transcriptional regulator"/>
    <property type="match status" value="1"/>
</dbReference>
<keyword evidence="8" id="KW-1185">Reference proteome</keyword>
<dbReference type="InterPro" id="IPR003313">
    <property type="entry name" value="AraC-bd"/>
</dbReference>
<evidence type="ECO:0000256" key="4">
    <source>
        <dbReference type="ARBA" id="ARBA00023159"/>
    </source>
</evidence>
<dbReference type="AlphaFoldDB" id="A0A7G9RMA6"/>
<protein>
    <submittedName>
        <fullName evidence="7">Helix-turn-helix transcriptional regulator</fullName>
    </submittedName>
</protein>
<dbReference type="GO" id="GO:0043565">
    <property type="term" value="F:sequence-specific DNA binding"/>
    <property type="evidence" value="ECO:0007669"/>
    <property type="project" value="InterPro"/>
</dbReference>
<dbReference type="PROSITE" id="PS01124">
    <property type="entry name" value="HTH_ARAC_FAMILY_2"/>
    <property type="match status" value="1"/>
</dbReference>
<dbReference type="PANTHER" id="PTHR11019:SF190">
    <property type="entry name" value="ARAC-FAMILY REGULATORY PROTEIN"/>
    <property type="match status" value="1"/>
</dbReference>
<dbReference type="InterPro" id="IPR011051">
    <property type="entry name" value="RmlC_Cupin_sf"/>
</dbReference>
<evidence type="ECO:0000256" key="5">
    <source>
        <dbReference type="ARBA" id="ARBA00023163"/>
    </source>
</evidence>
<evidence type="ECO:0000256" key="3">
    <source>
        <dbReference type="ARBA" id="ARBA00023125"/>
    </source>
</evidence>
<dbReference type="PANTHER" id="PTHR11019">
    <property type="entry name" value="HTH-TYPE TRANSCRIPTIONAL REGULATOR NIMR"/>
    <property type="match status" value="1"/>
</dbReference>
<evidence type="ECO:0000256" key="2">
    <source>
        <dbReference type="ARBA" id="ARBA00023015"/>
    </source>
</evidence>
<evidence type="ECO:0000256" key="1">
    <source>
        <dbReference type="ARBA" id="ARBA00022491"/>
    </source>
</evidence>
<keyword evidence="5" id="KW-0804">Transcription</keyword>
<dbReference type="InterPro" id="IPR014710">
    <property type="entry name" value="RmlC-like_jellyroll"/>
</dbReference>
<gene>
    <name evidence="7" type="ORF">H9K76_19800</name>
</gene>
<accession>A0A7G9RMA6</accession>
<dbReference type="Pfam" id="PF02311">
    <property type="entry name" value="AraC_binding"/>
    <property type="match status" value="1"/>
</dbReference>
<keyword evidence="1" id="KW-0678">Repressor</keyword>
<dbReference type="GO" id="GO:0003700">
    <property type="term" value="F:DNA-binding transcription factor activity"/>
    <property type="evidence" value="ECO:0007669"/>
    <property type="project" value="InterPro"/>
</dbReference>
<name>A0A7G9RMA6_9BURK</name>
<dbReference type="SUPFAM" id="SSF46689">
    <property type="entry name" value="Homeodomain-like"/>
    <property type="match status" value="1"/>
</dbReference>
<evidence type="ECO:0000259" key="6">
    <source>
        <dbReference type="PROSITE" id="PS01124"/>
    </source>
</evidence>